<evidence type="ECO:0000256" key="6">
    <source>
        <dbReference type="SAM" id="MobiDB-lite"/>
    </source>
</evidence>
<organism evidence="8 9">
    <name type="scientific">Candidatus Propionivibrio dominans</name>
    <dbReference type="NCBI Taxonomy" id="2954373"/>
    <lineage>
        <taxon>Bacteria</taxon>
        <taxon>Pseudomonadati</taxon>
        <taxon>Pseudomonadota</taxon>
        <taxon>Betaproteobacteria</taxon>
        <taxon>Rhodocyclales</taxon>
        <taxon>Rhodocyclaceae</taxon>
        <taxon>Propionivibrio</taxon>
    </lineage>
</organism>
<dbReference type="NCBIfam" id="TIGR01413">
    <property type="entry name" value="Dyp_perox_fam"/>
    <property type="match status" value="1"/>
</dbReference>
<dbReference type="InterPro" id="IPR048328">
    <property type="entry name" value="Dyp_perox_C"/>
</dbReference>
<keyword evidence="5" id="KW-0408">Iron</keyword>
<evidence type="ECO:0000313" key="9">
    <source>
        <dbReference type="Proteomes" id="UP000886602"/>
    </source>
</evidence>
<name>A0A9D7IEH8_9RHOO</name>
<comment type="caution">
    <text evidence="8">The sequence shown here is derived from an EMBL/GenBank/DDBJ whole genome shotgun (WGS) entry which is preliminary data.</text>
</comment>
<dbReference type="PANTHER" id="PTHR30521:SF0">
    <property type="entry name" value="DYP-TYPE PEROXIDASE FAMILY PROTEIN"/>
    <property type="match status" value="1"/>
</dbReference>
<evidence type="ECO:0000256" key="4">
    <source>
        <dbReference type="ARBA" id="ARBA00023002"/>
    </source>
</evidence>
<evidence type="ECO:0000259" key="7">
    <source>
        <dbReference type="Pfam" id="PF20628"/>
    </source>
</evidence>
<comment type="cofactor">
    <cofactor evidence="1">
        <name>heme b</name>
        <dbReference type="ChEBI" id="CHEBI:60344"/>
    </cofactor>
</comment>
<dbReference type="SUPFAM" id="SSF54909">
    <property type="entry name" value="Dimeric alpha+beta barrel"/>
    <property type="match status" value="1"/>
</dbReference>
<reference evidence="8" key="1">
    <citation type="submission" date="2020-10" db="EMBL/GenBank/DDBJ databases">
        <title>Connecting structure to function with the recovery of over 1000 high-quality activated sludge metagenome-assembled genomes encoding full-length rRNA genes using long-read sequencing.</title>
        <authorList>
            <person name="Singleton C.M."/>
            <person name="Petriglieri F."/>
            <person name="Kristensen J.M."/>
            <person name="Kirkegaard R.H."/>
            <person name="Michaelsen T.Y."/>
            <person name="Andersen M.H."/>
            <person name="Karst S.M."/>
            <person name="Dueholm M.S."/>
            <person name="Nielsen P.H."/>
            <person name="Albertsen M."/>
        </authorList>
    </citation>
    <scope>NUCLEOTIDE SEQUENCE</scope>
    <source>
        <strain evidence="8">EsbW_18-Q3-R4-48_MAXAC.044</strain>
    </source>
</reference>
<dbReference type="GO" id="GO:0005829">
    <property type="term" value="C:cytosol"/>
    <property type="evidence" value="ECO:0007669"/>
    <property type="project" value="TreeGrafter"/>
</dbReference>
<evidence type="ECO:0000256" key="2">
    <source>
        <dbReference type="ARBA" id="ARBA00022559"/>
    </source>
</evidence>
<dbReference type="PANTHER" id="PTHR30521">
    <property type="entry name" value="DEFERROCHELATASE/PEROXIDASE"/>
    <property type="match status" value="1"/>
</dbReference>
<evidence type="ECO:0000256" key="1">
    <source>
        <dbReference type="ARBA" id="ARBA00001970"/>
    </source>
</evidence>
<protein>
    <submittedName>
        <fullName evidence="8">Dyp-type peroxidase</fullName>
    </submittedName>
</protein>
<proteinExistence type="predicted"/>
<gene>
    <name evidence="8" type="ORF">IPJ48_20055</name>
</gene>
<dbReference type="Proteomes" id="UP000886602">
    <property type="component" value="Unassembled WGS sequence"/>
</dbReference>
<feature type="domain" description="Dyp-type peroxidase C-terminal" evidence="7">
    <location>
        <begin position="125"/>
        <end position="281"/>
    </location>
</feature>
<dbReference type="Pfam" id="PF20628">
    <property type="entry name" value="Dyp_perox_C"/>
    <property type="match status" value="1"/>
</dbReference>
<sequence>MTTAQPGILLPVPNLARYLSFSLGDMSRLVECLQALREIADGENTLAGFGLSLVSALGATIPGLKSFPPISAPGLSIDNAPEAAWIWLRGADRGEILHRSRRITRAMTPAFQLDETWDAFKYGEGRDLSGYEDGTENPTGDAAISAAIVGAQQPALAGSSFVATQRWCHNFERFESMPEDDQDNAVGRRQSDNEELDDAPESAHVKRTAQESFTPEAFVLRRSMPWAEGNAGGLMFVAFGASFDAFEAQLRRMVGAEDGIVDALFNFTQPVSGAYFWCPALKDGQLDLAPLGL</sequence>
<dbReference type="GO" id="GO:0020037">
    <property type="term" value="F:heme binding"/>
    <property type="evidence" value="ECO:0007669"/>
    <property type="project" value="InterPro"/>
</dbReference>
<evidence type="ECO:0000256" key="5">
    <source>
        <dbReference type="ARBA" id="ARBA00023004"/>
    </source>
</evidence>
<dbReference type="InterPro" id="IPR006314">
    <property type="entry name" value="Dyp_peroxidase"/>
</dbReference>
<dbReference type="EMBL" id="JADJNC010000064">
    <property type="protein sequence ID" value="MBK7425180.1"/>
    <property type="molecule type" value="Genomic_DNA"/>
</dbReference>
<feature type="region of interest" description="Disordered" evidence="6">
    <location>
        <begin position="178"/>
        <end position="210"/>
    </location>
</feature>
<evidence type="ECO:0000313" key="8">
    <source>
        <dbReference type="EMBL" id="MBK7425180.1"/>
    </source>
</evidence>
<dbReference type="GO" id="GO:0004601">
    <property type="term" value="F:peroxidase activity"/>
    <property type="evidence" value="ECO:0007669"/>
    <property type="project" value="UniProtKB-KW"/>
</dbReference>
<dbReference type="GO" id="GO:0046872">
    <property type="term" value="F:metal ion binding"/>
    <property type="evidence" value="ECO:0007669"/>
    <property type="project" value="UniProtKB-KW"/>
</dbReference>
<accession>A0A9D7IEH8</accession>
<keyword evidence="2 8" id="KW-0575">Peroxidase</keyword>
<dbReference type="AlphaFoldDB" id="A0A9D7IEH8"/>
<dbReference type="InterPro" id="IPR011008">
    <property type="entry name" value="Dimeric_a/b-barrel"/>
</dbReference>
<evidence type="ECO:0000256" key="3">
    <source>
        <dbReference type="ARBA" id="ARBA00022723"/>
    </source>
</evidence>
<keyword evidence="3" id="KW-0479">Metal-binding</keyword>
<keyword evidence="4" id="KW-0560">Oxidoreductase</keyword>
<dbReference type="PROSITE" id="PS51404">
    <property type="entry name" value="DYP_PEROXIDASE"/>
    <property type="match status" value="1"/>
</dbReference>